<proteinExistence type="predicted"/>
<evidence type="ECO:0000313" key="2">
    <source>
        <dbReference type="Proteomes" id="UP000182894"/>
    </source>
</evidence>
<gene>
    <name evidence="1" type="ORF">SAMN05216605_105234</name>
</gene>
<organism evidence="1 2">
    <name type="scientific">Pseudomonas abietaniphila</name>
    <dbReference type="NCBI Taxonomy" id="89065"/>
    <lineage>
        <taxon>Bacteria</taxon>
        <taxon>Pseudomonadati</taxon>
        <taxon>Pseudomonadota</taxon>
        <taxon>Gammaproteobacteria</taxon>
        <taxon>Pseudomonadales</taxon>
        <taxon>Pseudomonadaceae</taxon>
        <taxon>Pseudomonas</taxon>
    </lineage>
</organism>
<dbReference type="EMBL" id="FNCO01000005">
    <property type="protein sequence ID" value="SDH26857.1"/>
    <property type="molecule type" value="Genomic_DNA"/>
</dbReference>
<dbReference type="STRING" id="89065.SAMN05216605_105234"/>
<dbReference type="AlphaFoldDB" id="A0A1G8B0Y6"/>
<evidence type="ECO:0000313" key="1">
    <source>
        <dbReference type="EMBL" id="SDH26857.1"/>
    </source>
</evidence>
<protein>
    <submittedName>
        <fullName evidence="1">Uncharacterized protein</fullName>
    </submittedName>
</protein>
<dbReference type="Proteomes" id="UP000182894">
    <property type="component" value="Unassembled WGS sequence"/>
</dbReference>
<accession>A0A1G8B0Y6</accession>
<keyword evidence="2" id="KW-1185">Reference proteome</keyword>
<sequence length="186" mass="19940">MRCCRRCGNWRVEPQTQTPVSPCGSKLACRVCISTIWGDADGLVCPNVQTVPPSAGYLKTGMPDHPQVTKGLRLLVGLLLRRSSFNPATLRGPALNGHPCPSSALAASMPLDPLRATCVQPAPKSRFVVSGLLRYEDQKPERALRHLGDCSHAPRGNRCNGALRHPGGDACCQALRRSISGLTPLV</sequence>
<name>A0A1G8B0Y6_9PSED</name>
<reference evidence="2" key="1">
    <citation type="submission" date="2016-10" db="EMBL/GenBank/DDBJ databases">
        <authorList>
            <person name="Varghese N."/>
            <person name="Submissions S."/>
        </authorList>
    </citation>
    <scope>NUCLEOTIDE SEQUENCE [LARGE SCALE GENOMIC DNA]</scope>
    <source>
        <strain evidence="2">ATCC 700689</strain>
    </source>
</reference>